<protein>
    <submittedName>
        <fullName evidence="2">Uncharacterized protein</fullName>
    </submittedName>
</protein>
<dbReference type="PANTHER" id="PTHR22851">
    <property type="entry name" value="U3 SMALL NUCLEOLAR RNA U3 SNORNA ASSOCIATED PROTEIN"/>
    <property type="match status" value="1"/>
</dbReference>
<dbReference type="InterPro" id="IPR015943">
    <property type="entry name" value="WD40/YVTN_repeat-like_dom_sf"/>
</dbReference>
<evidence type="ECO:0000313" key="3">
    <source>
        <dbReference type="Proteomes" id="UP001295684"/>
    </source>
</evidence>
<feature type="repeat" description="WD" evidence="1">
    <location>
        <begin position="159"/>
        <end position="191"/>
    </location>
</feature>
<dbReference type="SUPFAM" id="SSF50978">
    <property type="entry name" value="WD40 repeat-like"/>
    <property type="match status" value="1"/>
</dbReference>
<comment type="caution">
    <text evidence="2">The sequence shown here is derived from an EMBL/GenBank/DDBJ whole genome shotgun (WGS) entry which is preliminary data.</text>
</comment>
<evidence type="ECO:0000256" key="1">
    <source>
        <dbReference type="PROSITE-ProRule" id="PRU00221"/>
    </source>
</evidence>
<proteinExistence type="predicted"/>
<dbReference type="EMBL" id="CAMPGE010010780">
    <property type="protein sequence ID" value="CAI2369626.1"/>
    <property type="molecule type" value="Genomic_DNA"/>
</dbReference>
<dbReference type="GO" id="GO:0000462">
    <property type="term" value="P:maturation of SSU-rRNA from tricistronic rRNA transcript (SSU-rRNA, 5.8S rRNA, LSU-rRNA)"/>
    <property type="evidence" value="ECO:0007669"/>
    <property type="project" value="TreeGrafter"/>
</dbReference>
<dbReference type="Gene3D" id="2.130.10.10">
    <property type="entry name" value="YVTN repeat-like/Quinoprotein amine dehydrogenase"/>
    <property type="match status" value="1"/>
</dbReference>
<dbReference type="AlphaFoldDB" id="A0AAD1XFK7"/>
<evidence type="ECO:0000313" key="2">
    <source>
        <dbReference type="EMBL" id="CAI2369626.1"/>
    </source>
</evidence>
<dbReference type="PANTHER" id="PTHR22851:SF0">
    <property type="entry name" value="DDB1- AND CUL4-ASSOCIATED FACTOR 13"/>
    <property type="match status" value="1"/>
</dbReference>
<dbReference type="Pfam" id="PF00400">
    <property type="entry name" value="WD40"/>
    <property type="match status" value="1"/>
</dbReference>
<dbReference type="PROSITE" id="PS50082">
    <property type="entry name" value="WD_REPEATS_2"/>
    <property type="match status" value="1"/>
</dbReference>
<dbReference type="Proteomes" id="UP001295684">
    <property type="component" value="Unassembled WGS sequence"/>
</dbReference>
<name>A0AAD1XFK7_EUPCR</name>
<gene>
    <name evidence="2" type="ORF">ECRASSUSDP1_LOCUS10929</name>
</gene>
<dbReference type="PROSITE" id="PS50294">
    <property type="entry name" value="WD_REPEATS_REGION"/>
    <property type="match status" value="1"/>
</dbReference>
<dbReference type="InterPro" id="IPR051733">
    <property type="entry name" value="WD_repeat_DCAF13/WDSOF1"/>
</dbReference>
<dbReference type="GO" id="GO:0032040">
    <property type="term" value="C:small-subunit processome"/>
    <property type="evidence" value="ECO:0007669"/>
    <property type="project" value="TreeGrafter"/>
</dbReference>
<keyword evidence="1" id="KW-0853">WD repeat</keyword>
<dbReference type="InterPro" id="IPR001680">
    <property type="entry name" value="WD40_rpt"/>
</dbReference>
<organism evidence="2 3">
    <name type="scientific">Euplotes crassus</name>
    <dbReference type="NCBI Taxonomy" id="5936"/>
    <lineage>
        <taxon>Eukaryota</taxon>
        <taxon>Sar</taxon>
        <taxon>Alveolata</taxon>
        <taxon>Ciliophora</taxon>
        <taxon>Intramacronucleata</taxon>
        <taxon>Spirotrichea</taxon>
        <taxon>Hypotrichia</taxon>
        <taxon>Euplotida</taxon>
        <taxon>Euplotidae</taxon>
        <taxon>Moneuplotes</taxon>
    </lineage>
</organism>
<reference evidence="2" key="1">
    <citation type="submission" date="2023-07" db="EMBL/GenBank/DDBJ databases">
        <authorList>
            <consortium name="AG Swart"/>
            <person name="Singh M."/>
            <person name="Singh A."/>
            <person name="Seah K."/>
            <person name="Emmerich C."/>
        </authorList>
    </citation>
    <scope>NUCLEOTIDE SEQUENCE</scope>
    <source>
        <strain evidence="2">DP1</strain>
    </source>
</reference>
<sequence>MSKSILFNVDHNYEELKFATSESIVQVWDYERSEPISKFDWGMDAVNKLKWNLSETNLILESASDGNICLYDIRENTPLKRLFLKNKSSCLTWNPYEPINFVVGNEDSNCYTFDMRKLDEAKMIHKDHTNAIHLNCLLANRERILIFGYNNGRSREVYHTKRMQQVNAIAYSMDSKFIISGSEDTNVRIWKSHASYSLNPMLSKEKEKIAYSNRLKRNLHIIRKSREFFYTSMCLNCLRSTTTLSTFSERVRIERKLISELIASLELSHISLSIGRKLMMLMNNLYICFN</sequence>
<dbReference type="SMART" id="SM00320">
    <property type="entry name" value="WD40"/>
    <property type="match status" value="3"/>
</dbReference>
<dbReference type="InterPro" id="IPR036322">
    <property type="entry name" value="WD40_repeat_dom_sf"/>
</dbReference>
<keyword evidence="3" id="KW-1185">Reference proteome</keyword>
<accession>A0AAD1XFK7</accession>